<dbReference type="SUPFAM" id="SSF51735">
    <property type="entry name" value="NAD(P)-binding Rossmann-fold domains"/>
    <property type="match status" value="1"/>
</dbReference>
<keyword evidence="8" id="KW-1185">Reference proteome</keyword>
<dbReference type="Gene3D" id="3.90.180.10">
    <property type="entry name" value="Medium-chain alcohol dehydrogenases, catalytic domain"/>
    <property type="match status" value="1"/>
</dbReference>
<dbReference type="Gene3D" id="3.40.50.720">
    <property type="entry name" value="NAD(P)-binding Rossmann-like Domain"/>
    <property type="match status" value="1"/>
</dbReference>
<dbReference type="GO" id="GO:0008270">
    <property type="term" value="F:zinc ion binding"/>
    <property type="evidence" value="ECO:0007669"/>
    <property type="project" value="InterPro"/>
</dbReference>
<organism evidence="7 8">
    <name type="scientific">Candidatus Mancarchaeum acidiphilum</name>
    <dbReference type="NCBI Taxonomy" id="1920749"/>
    <lineage>
        <taxon>Archaea</taxon>
        <taxon>Candidatus Micrarchaeota</taxon>
        <taxon>Candidatus Mancarchaeum</taxon>
    </lineage>
</organism>
<dbReference type="InterPro" id="IPR031640">
    <property type="entry name" value="Glu_dehyd_C"/>
</dbReference>
<keyword evidence="4" id="KW-0560">Oxidoreductase</keyword>
<dbReference type="PANTHER" id="PTHR43189">
    <property type="entry name" value="ZINC-TYPE ALCOHOL DEHYDROGENASE-LIKE PROTEIN C1198.01-RELATED"/>
    <property type="match status" value="1"/>
</dbReference>
<protein>
    <submittedName>
        <fullName evidence="7">Glucose 1-dehydrogenase</fullName>
    </submittedName>
</protein>
<evidence type="ECO:0000256" key="1">
    <source>
        <dbReference type="ARBA" id="ARBA00001947"/>
    </source>
</evidence>
<evidence type="ECO:0000313" key="7">
    <source>
        <dbReference type="EMBL" id="ASI13883.1"/>
    </source>
</evidence>
<dbReference type="KEGG" id="marh:Mia14_0575"/>
<dbReference type="SUPFAM" id="SSF50129">
    <property type="entry name" value="GroES-like"/>
    <property type="match status" value="1"/>
</dbReference>
<dbReference type="OrthoDB" id="41394at2157"/>
<accession>A0A218NN41</accession>
<reference evidence="7 8" key="1">
    <citation type="journal article" date="2017" name="Nat. Commun.">
        <title>'ARMAN' archaea depend on association with euryarchaeal host in culture and in situ.</title>
        <authorList>
            <person name="Golyshina O."/>
            <person name="Toshchakov S."/>
            <person name="Makarova K."/>
            <person name="Gavrilov S."/>
            <person name="Korzhenkov A."/>
            <person name="La Cono V."/>
            <person name="Arcadi E."/>
            <person name="Nechitaylo T."/>
            <person name="Ferrer M."/>
            <person name="Kublanov I."/>
            <person name="Wolf Y."/>
            <person name="Yakimov M."/>
            <person name="Golyshin P."/>
            <person name="Slesarev A."/>
            <person name="Kozyavkin S."/>
        </authorList>
    </citation>
    <scope>NUCLEOTIDE SEQUENCE [LARGE SCALE GENOMIC DNA]</scope>
    <source>
        <strain evidence="7 8">Mia14</strain>
    </source>
</reference>
<keyword evidence="3" id="KW-0862">Zinc</keyword>
<dbReference type="Pfam" id="PF08240">
    <property type="entry name" value="ADH_N"/>
    <property type="match status" value="1"/>
</dbReference>
<evidence type="ECO:0000256" key="3">
    <source>
        <dbReference type="ARBA" id="ARBA00022833"/>
    </source>
</evidence>
<gene>
    <name evidence="7" type="ORF">Mia14_0575</name>
</gene>
<dbReference type="GeneID" id="33314130"/>
<dbReference type="PANTHER" id="PTHR43189:SF2">
    <property type="entry name" value="GLUCOSE 1-DEHYDROGENASE"/>
    <property type="match status" value="1"/>
</dbReference>
<evidence type="ECO:0000259" key="6">
    <source>
        <dbReference type="Pfam" id="PF16912"/>
    </source>
</evidence>
<dbReference type="Proteomes" id="UP000197679">
    <property type="component" value="Chromosome"/>
</dbReference>
<dbReference type="RefSeq" id="WP_198539370.1">
    <property type="nucleotide sequence ID" value="NZ_CP019964.1"/>
</dbReference>
<sequence length="356" mass="39038">MKAVVVFPLKKDSLHIEDIPEPKPKEDEALIKVIRVGICGTDKEIDEGLYGEPPEGLKRLVIGHESFGVVVALGDKAEGVKVGDKVVATVRRGDNCINCLAGESDMCLTGNYKERGIKGLDGYMSEYYTEKPENLIVIPDELSEEAVLLEPMTIAEKAVKQVFKIQERMLWEPKVAVVFGTGPVGLLTAILLKLRGMKVYAIDRTDHEDDAKGQIISKVGIIHVNSKKESPMGIIEKDKQIDIVVEATGSPEVLPEVFDLAGVNSVIALLSVTGGKFINDMDLARLNYNMVLNNRVIVGVVNANKSYFVNGVSDMARIKSAYGDVLKLFITKRIKIGDLTKDDVKNQKGLKSVIEF</sequence>
<evidence type="ECO:0000259" key="5">
    <source>
        <dbReference type="Pfam" id="PF08240"/>
    </source>
</evidence>
<dbReference type="InterPro" id="IPR036291">
    <property type="entry name" value="NAD(P)-bd_dom_sf"/>
</dbReference>
<keyword evidence="2" id="KW-0479">Metal-binding</keyword>
<feature type="domain" description="Alcohol dehydrogenase-like N-terminal" evidence="5">
    <location>
        <begin position="26"/>
        <end position="140"/>
    </location>
</feature>
<evidence type="ECO:0000313" key="8">
    <source>
        <dbReference type="Proteomes" id="UP000197679"/>
    </source>
</evidence>
<dbReference type="CDD" id="cd08230">
    <property type="entry name" value="glucose_DH"/>
    <property type="match status" value="1"/>
</dbReference>
<comment type="cofactor">
    <cofactor evidence="1">
        <name>Zn(2+)</name>
        <dbReference type="ChEBI" id="CHEBI:29105"/>
    </cofactor>
</comment>
<dbReference type="InterPro" id="IPR002328">
    <property type="entry name" value="ADH_Zn_CS"/>
</dbReference>
<dbReference type="EMBL" id="CP019964">
    <property type="protein sequence ID" value="ASI13883.1"/>
    <property type="molecule type" value="Genomic_DNA"/>
</dbReference>
<dbReference type="Pfam" id="PF16912">
    <property type="entry name" value="Glu_dehyd_C"/>
    <property type="match status" value="1"/>
</dbReference>
<dbReference type="InterPro" id="IPR013154">
    <property type="entry name" value="ADH-like_N"/>
</dbReference>
<dbReference type="PROSITE" id="PS00059">
    <property type="entry name" value="ADH_ZINC"/>
    <property type="match status" value="1"/>
</dbReference>
<evidence type="ECO:0000256" key="2">
    <source>
        <dbReference type="ARBA" id="ARBA00022723"/>
    </source>
</evidence>
<evidence type="ECO:0000256" key="4">
    <source>
        <dbReference type="ARBA" id="ARBA00023002"/>
    </source>
</evidence>
<proteinExistence type="predicted"/>
<name>A0A218NN41_9ARCH</name>
<dbReference type="AlphaFoldDB" id="A0A218NN41"/>
<dbReference type="GO" id="GO:0016491">
    <property type="term" value="F:oxidoreductase activity"/>
    <property type="evidence" value="ECO:0007669"/>
    <property type="project" value="UniProtKB-KW"/>
</dbReference>
<dbReference type="InterPro" id="IPR011032">
    <property type="entry name" value="GroES-like_sf"/>
</dbReference>
<feature type="domain" description="Glucose dehydrogenase C-terminal" evidence="6">
    <location>
        <begin position="145"/>
        <end position="356"/>
    </location>
</feature>